<keyword evidence="3" id="KW-0255">Endonuclease</keyword>
<dbReference type="GeneID" id="90594306"/>
<evidence type="ECO:0000313" key="4">
    <source>
        <dbReference type="Proteomes" id="UP000199574"/>
    </source>
</evidence>
<feature type="domain" description="GIY-YIG" evidence="2">
    <location>
        <begin position="2"/>
        <end position="85"/>
    </location>
</feature>
<dbReference type="EMBL" id="LT629754">
    <property type="protein sequence ID" value="SDT19237.1"/>
    <property type="molecule type" value="Genomic_DNA"/>
</dbReference>
<dbReference type="CDD" id="cd10449">
    <property type="entry name" value="GIY-YIG_SLX1_like"/>
    <property type="match status" value="1"/>
</dbReference>
<organism evidence="3 4">
    <name type="scientific">Maribacter dokdonensis</name>
    <dbReference type="NCBI Taxonomy" id="320912"/>
    <lineage>
        <taxon>Bacteria</taxon>
        <taxon>Pseudomonadati</taxon>
        <taxon>Bacteroidota</taxon>
        <taxon>Flavobacteriia</taxon>
        <taxon>Flavobacteriales</taxon>
        <taxon>Flavobacteriaceae</taxon>
        <taxon>Maribacter</taxon>
    </lineage>
</organism>
<dbReference type="Gene3D" id="3.40.1440.10">
    <property type="entry name" value="GIY-YIG endonuclease"/>
    <property type="match status" value="1"/>
</dbReference>
<protein>
    <submittedName>
        <fullName evidence="3">Predicted endonuclease, GIY-YIG superfamily</fullName>
    </submittedName>
</protein>
<dbReference type="InterPro" id="IPR050190">
    <property type="entry name" value="UPF0213_domain"/>
</dbReference>
<evidence type="ECO:0000259" key="2">
    <source>
        <dbReference type="PROSITE" id="PS50164"/>
    </source>
</evidence>
<dbReference type="GO" id="GO:0004519">
    <property type="term" value="F:endonuclease activity"/>
    <property type="evidence" value="ECO:0007669"/>
    <property type="project" value="UniProtKB-KW"/>
</dbReference>
<reference evidence="3 4" key="1">
    <citation type="submission" date="2016-10" db="EMBL/GenBank/DDBJ databases">
        <authorList>
            <person name="Varghese N."/>
            <person name="Submissions S."/>
        </authorList>
    </citation>
    <scope>NUCLEOTIDE SEQUENCE [LARGE SCALE GENOMIC DNA]</scope>
    <source>
        <strain evidence="3 4">MAR_2009_60</strain>
    </source>
</reference>
<accession>A0ABY0UUH9</accession>
<comment type="similarity">
    <text evidence="1">Belongs to the UPF0213 family.</text>
</comment>
<sequence length="141" mass="16581">MIRHYVYIIYSPSHDVYYKGYSTDYLRRLEQHNAGKTTYTKNKGPWKLVYAEELGSKKEALIKEKMLKRQHRQYLLWLFKQKTNLIGSFGIPVPARPRGSQVRVTACLGLAEIQTAKSSQEIESFFYTLIIQDYNRIVLDK</sequence>
<dbReference type="Pfam" id="PF01541">
    <property type="entry name" value="GIY-YIG"/>
    <property type="match status" value="1"/>
</dbReference>
<keyword evidence="3" id="KW-0378">Hydrolase</keyword>
<evidence type="ECO:0000256" key="1">
    <source>
        <dbReference type="ARBA" id="ARBA00007435"/>
    </source>
</evidence>
<name>A0ABY0UUH9_9FLAO</name>
<dbReference type="SUPFAM" id="SSF82771">
    <property type="entry name" value="GIY-YIG endonuclease"/>
    <property type="match status" value="1"/>
</dbReference>
<evidence type="ECO:0000313" key="3">
    <source>
        <dbReference type="EMBL" id="SDT19237.1"/>
    </source>
</evidence>
<dbReference type="Proteomes" id="UP000199574">
    <property type="component" value="Chromosome I"/>
</dbReference>
<gene>
    <name evidence="3" type="ORF">SAMN05192545_2989</name>
</gene>
<dbReference type="PANTHER" id="PTHR34477">
    <property type="entry name" value="UPF0213 PROTEIN YHBQ"/>
    <property type="match status" value="1"/>
</dbReference>
<keyword evidence="3" id="KW-0540">Nuclease</keyword>
<dbReference type="RefSeq" id="WP_091607210.1">
    <property type="nucleotide sequence ID" value="NZ_LT629754.1"/>
</dbReference>
<dbReference type="InterPro" id="IPR000305">
    <property type="entry name" value="GIY-YIG_endonuc"/>
</dbReference>
<keyword evidence="4" id="KW-1185">Reference proteome</keyword>
<dbReference type="InterPro" id="IPR035901">
    <property type="entry name" value="GIY-YIG_endonuc_sf"/>
</dbReference>
<dbReference type="PROSITE" id="PS50164">
    <property type="entry name" value="GIY_YIG"/>
    <property type="match status" value="1"/>
</dbReference>
<proteinExistence type="inferred from homology"/>
<dbReference type="PANTHER" id="PTHR34477:SF1">
    <property type="entry name" value="UPF0213 PROTEIN YHBQ"/>
    <property type="match status" value="1"/>
</dbReference>